<dbReference type="GO" id="GO:0006355">
    <property type="term" value="P:regulation of DNA-templated transcription"/>
    <property type="evidence" value="ECO:0007669"/>
    <property type="project" value="InterPro"/>
</dbReference>
<dbReference type="PROSITE" id="PS50883">
    <property type="entry name" value="EAL"/>
    <property type="match status" value="1"/>
</dbReference>
<dbReference type="SUPFAM" id="SSF55781">
    <property type="entry name" value="GAF domain-like"/>
    <property type="match status" value="1"/>
</dbReference>
<dbReference type="InterPro" id="IPR013767">
    <property type="entry name" value="PAS_fold"/>
</dbReference>
<dbReference type="SUPFAM" id="SSF141868">
    <property type="entry name" value="EAL domain-like"/>
    <property type="match status" value="1"/>
</dbReference>
<dbReference type="InterPro" id="IPR003018">
    <property type="entry name" value="GAF"/>
</dbReference>
<feature type="domain" description="GGDEF" evidence="4">
    <location>
        <begin position="595"/>
        <end position="727"/>
    </location>
</feature>
<dbReference type="InterPro" id="IPR043128">
    <property type="entry name" value="Rev_trsase/Diguanyl_cyclase"/>
</dbReference>
<dbReference type="PANTHER" id="PTHR44757:SF2">
    <property type="entry name" value="BIOFILM ARCHITECTURE MAINTENANCE PROTEIN MBAA"/>
    <property type="match status" value="1"/>
</dbReference>
<name>A0A318DA77_9GAMM</name>
<dbReference type="OrthoDB" id="9804951at2"/>
<dbReference type="Gene3D" id="3.30.70.270">
    <property type="match status" value="1"/>
</dbReference>
<sequence>MEKDIANKNHQELLFEVARKLLECESLQQAAEILVKVLYAHIKSFDCAFFRFEKSHNQLLCISYINNSTSKVFKLKPIVLGTGVVGRAAEEQKTYIIEDRTQCSFWLEHIENAYSELSVPVIHKGGLIGVIDFEDENVGFFTEQHRSVIEEVARLIAPQLHQLIETERLESRVEQLKYQNKALKNNESRSRTILNNLPDPVFLLDKSCKILDINDSASLLLGASKSSLIGKRIQEFEQTTNGDSTLPFYKKSSLQSPTVEKVSYVPVAGQAKEFELAISRQFDDTFITTARELQAREDNFLQLKSSQEFLREVLKTTPDIVYAFDIEREDFILGRERLSRLLGYPENTFSNWRSFLPIVHPDDQHLLKERVLRIVNSAKGEVIFSEARLKHKSGKYRHIQNYAVAFRRADDGTPSSEIGTIRDVTERRELKAEVKRKEHYYRSLVENAFEGIALYDESGVLKFATASAHKLLGYREDEAIGLKGSEFIFPEDRVIAKKAWKKLLSKPGNVVRIPEYRIIKKSGGPIWVENTLVNLLHDENVKGVVSNFRDISLKKHSEMSLHKLSHFDELTELPNRNSLFKYLEQSLEGEIDSNDQLTLVYIDIAKLHLINSAHGNWVGDKVIQRVANSLEKYSKVFSFIARAGDDEFAGVLHNVDNQKVTKLVEDILLAYSNIVTIDGIDLKVTLRAGIVSSPEVSSSAEELLRAAENTVKQLKNSTKNYAFHEESVTVNSRERYQIEKDIIRAIEIEQFKLAYQPVLSPYTGKIEYMESLLRWEHPERGYVPPDVIVDIAEETNLIHALTNWVLESAIKQVAQWKRQGHSLKVSINVSPKDLLRDDFLSVLKSLLEKYDVTSNHIGVEVTETAAMIDLDKSKKLLEQLTNIGVTCALDDFGTGYSSISLLASLPVAKVKIDKSFIATLGEDGPLDGGVDNKVIVQNILRLAKSFKLYSVVEGVETMEQIKLLMEYGCDYVQGYLYSKPLFPEDLIKYLSNHKVSQVSD</sequence>
<dbReference type="RefSeq" id="WP_110200872.1">
    <property type="nucleotide sequence ID" value="NZ_QICH01000002.1"/>
</dbReference>
<dbReference type="SUPFAM" id="SSF55785">
    <property type="entry name" value="PYP-like sensor domain (PAS domain)"/>
    <property type="match status" value="3"/>
</dbReference>
<dbReference type="Pfam" id="PF00563">
    <property type="entry name" value="EAL"/>
    <property type="match status" value="1"/>
</dbReference>
<comment type="caution">
    <text evidence="5">The sequence shown here is derived from an EMBL/GenBank/DDBJ whole genome shotgun (WGS) entry which is preliminary data.</text>
</comment>
<dbReference type="Pfam" id="PF00989">
    <property type="entry name" value="PAS"/>
    <property type="match status" value="1"/>
</dbReference>
<feature type="domain" description="PAS" evidence="1">
    <location>
        <begin position="437"/>
        <end position="507"/>
    </location>
</feature>
<dbReference type="SMART" id="SM00267">
    <property type="entry name" value="GGDEF"/>
    <property type="match status" value="1"/>
</dbReference>
<dbReference type="AlphaFoldDB" id="A0A318DA77"/>
<dbReference type="Gene3D" id="3.30.450.40">
    <property type="match status" value="1"/>
</dbReference>
<dbReference type="PROSITE" id="PS50112">
    <property type="entry name" value="PAS"/>
    <property type="match status" value="3"/>
</dbReference>
<dbReference type="InterPro" id="IPR029016">
    <property type="entry name" value="GAF-like_dom_sf"/>
</dbReference>
<dbReference type="SMART" id="SM00091">
    <property type="entry name" value="PAS"/>
    <property type="match status" value="3"/>
</dbReference>
<dbReference type="Pfam" id="PF13185">
    <property type="entry name" value="GAF_2"/>
    <property type="match status" value="1"/>
</dbReference>
<proteinExistence type="predicted"/>
<dbReference type="PROSITE" id="PS50887">
    <property type="entry name" value="GGDEF"/>
    <property type="match status" value="1"/>
</dbReference>
<dbReference type="InterPro" id="IPR000700">
    <property type="entry name" value="PAS-assoc_C"/>
</dbReference>
<dbReference type="SUPFAM" id="SSF55073">
    <property type="entry name" value="Nucleotide cyclase"/>
    <property type="match status" value="1"/>
</dbReference>
<dbReference type="InterPro" id="IPR001610">
    <property type="entry name" value="PAC"/>
</dbReference>
<dbReference type="CDD" id="cd01949">
    <property type="entry name" value="GGDEF"/>
    <property type="match status" value="1"/>
</dbReference>
<feature type="domain" description="PAS" evidence="1">
    <location>
        <begin position="186"/>
        <end position="231"/>
    </location>
</feature>
<reference evidence="5 6" key="1">
    <citation type="submission" date="2018-05" db="EMBL/GenBank/DDBJ databases">
        <title>Kangiella spongicola genome sequence.</title>
        <authorList>
            <person name="Maclea K.S."/>
            <person name="Goen A.E."/>
            <person name="Kelley C."/>
            <person name="Underriner A."/>
            <person name="Silverwood T."/>
            <person name="Trachtenberg A.M."/>
        </authorList>
    </citation>
    <scope>NUCLEOTIDE SEQUENCE [LARGE SCALE GENOMIC DNA]</scope>
    <source>
        <strain evidence="5 6">ATCC BAA-2076</strain>
    </source>
</reference>
<dbReference type="Pfam" id="PF08447">
    <property type="entry name" value="PAS_3"/>
    <property type="match status" value="2"/>
</dbReference>
<dbReference type="SMART" id="SM00086">
    <property type="entry name" value="PAC"/>
    <property type="match status" value="2"/>
</dbReference>
<dbReference type="NCBIfam" id="TIGR00254">
    <property type="entry name" value="GGDEF"/>
    <property type="match status" value="1"/>
</dbReference>
<evidence type="ECO:0000313" key="6">
    <source>
        <dbReference type="Proteomes" id="UP000247689"/>
    </source>
</evidence>
<evidence type="ECO:0000259" key="1">
    <source>
        <dbReference type="PROSITE" id="PS50112"/>
    </source>
</evidence>
<evidence type="ECO:0000259" key="4">
    <source>
        <dbReference type="PROSITE" id="PS50887"/>
    </source>
</evidence>
<dbReference type="Gene3D" id="3.30.450.20">
    <property type="entry name" value="PAS domain"/>
    <property type="match status" value="3"/>
</dbReference>
<dbReference type="Proteomes" id="UP000247689">
    <property type="component" value="Unassembled WGS sequence"/>
</dbReference>
<dbReference type="InterPro" id="IPR001633">
    <property type="entry name" value="EAL_dom"/>
</dbReference>
<gene>
    <name evidence="5" type="ORF">DL796_06350</name>
</gene>
<organism evidence="5 6">
    <name type="scientific">Kangiella spongicola</name>
    <dbReference type="NCBI Taxonomy" id="796379"/>
    <lineage>
        <taxon>Bacteria</taxon>
        <taxon>Pseudomonadati</taxon>
        <taxon>Pseudomonadota</taxon>
        <taxon>Gammaproteobacteria</taxon>
        <taxon>Kangiellales</taxon>
        <taxon>Kangiellaceae</taxon>
        <taxon>Kangiella</taxon>
    </lineage>
</organism>
<dbReference type="InterPro" id="IPR035919">
    <property type="entry name" value="EAL_sf"/>
</dbReference>
<dbReference type="PANTHER" id="PTHR44757">
    <property type="entry name" value="DIGUANYLATE CYCLASE DGCP"/>
    <property type="match status" value="1"/>
</dbReference>
<dbReference type="Pfam" id="PF00990">
    <property type="entry name" value="GGDEF"/>
    <property type="match status" value="1"/>
</dbReference>
<dbReference type="NCBIfam" id="TIGR00229">
    <property type="entry name" value="sensory_box"/>
    <property type="match status" value="3"/>
</dbReference>
<dbReference type="InterPro" id="IPR000160">
    <property type="entry name" value="GGDEF_dom"/>
</dbReference>
<dbReference type="InterPro" id="IPR029787">
    <property type="entry name" value="Nucleotide_cyclase"/>
</dbReference>
<dbReference type="SMART" id="SM00052">
    <property type="entry name" value="EAL"/>
    <property type="match status" value="1"/>
</dbReference>
<dbReference type="InterPro" id="IPR013655">
    <property type="entry name" value="PAS_fold_3"/>
</dbReference>
<dbReference type="CDD" id="cd01948">
    <property type="entry name" value="EAL"/>
    <property type="match status" value="1"/>
</dbReference>
<feature type="domain" description="PAC" evidence="2">
    <location>
        <begin position="512"/>
        <end position="563"/>
    </location>
</feature>
<evidence type="ECO:0000259" key="2">
    <source>
        <dbReference type="PROSITE" id="PS50113"/>
    </source>
</evidence>
<protein>
    <submittedName>
        <fullName evidence="5">Diguanylate cyclase</fullName>
    </submittedName>
</protein>
<evidence type="ECO:0000313" key="5">
    <source>
        <dbReference type="EMBL" id="PXF63069.1"/>
    </source>
</evidence>
<dbReference type="InterPro" id="IPR035965">
    <property type="entry name" value="PAS-like_dom_sf"/>
</dbReference>
<evidence type="ECO:0000259" key="3">
    <source>
        <dbReference type="PROSITE" id="PS50883"/>
    </source>
</evidence>
<dbReference type="InterPro" id="IPR052155">
    <property type="entry name" value="Biofilm_reg_signaling"/>
</dbReference>
<dbReference type="InterPro" id="IPR000014">
    <property type="entry name" value="PAS"/>
</dbReference>
<keyword evidence="6" id="KW-1185">Reference proteome</keyword>
<dbReference type="CDD" id="cd00130">
    <property type="entry name" value="PAS"/>
    <property type="match status" value="3"/>
</dbReference>
<dbReference type="PROSITE" id="PS50113">
    <property type="entry name" value="PAC"/>
    <property type="match status" value="2"/>
</dbReference>
<dbReference type="EMBL" id="QICH01000002">
    <property type="protein sequence ID" value="PXF63069.1"/>
    <property type="molecule type" value="Genomic_DNA"/>
</dbReference>
<accession>A0A318DA77</accession>
<dbReference type="SMART" id="SM00065">
    <property type="entry name" value="GAF"/>
    <property type="match status" value="1"/>
</dbReference>
<feature type="domain" description="PAS" evidence="1">
    <location>
        <begin position="306"/>
        <end position="378"/>
    </location>
</feature>
<feature type="domain" description="EAL" evidence="3">
    <location>
        <begin position="735"/>
        <end position="994"/>
    </location>
</feature>
<feature type="domain" description="PAC" evidence="2">
    <location>
        <begin position="383"/>
        <end position="436"/>
    </location>
</feature>
<dbReference type="Gene3D" id="3.20.20.450">
    <property type="entry name" value="EAL domain"/>
    <property type="match status" value="1"/>
</dbReference>